<protein>
    <recommendedName>
        <fullName evidence="5">Major facilitator superfamily (MFS) profile domain-containing protein</fullName>
    </recommendedName>
</protein>
<feature type="transmembrane region" description="Helical" evidence="4">
    <location>
        <begin position="258"/>
        <end position="281"/>
    </location>
</feature>
<organism evidence="6 7">
    <name type="scientific">Lithohypha guttulata</name>
    <dbReference type="NCBI Taxonomy" id="1690604"/>
    <lineage>
        <taxon>Eukaryota</taxon>
        <taxon>Fungi</taxon>
        <taxon>Dikarya</taxon>
        <taxon>Ascomycota</taxon>
        <taxon>Pezizomycotina</taxon>
        <taxon>Eurotiomycetes</taxon>
        <taxon>Chaetothyriomycetidae</taxon>
        <taxon>Chaetothyriales</taxon>
        <taxon>Trichomeriaceae</taxon>
        <taxon>Lithohypha</taxon>
    </lineage>
</organism>
<name>A0ABR0K707_9EURO</name>
<feature type="domain" description="Major facilitator superfamily (MFS) profile" evidence="5">
    <location>
        <begin position="259"/>
        <end position="454"/>
    </location>
</feature>
<keyword evidence="7" id="KW-1185">Reference proteome</keyword>
<reference evidence="6 7" key="1">
    <citation type="submission" date="2023-08" db="EMBL/GenBank/DDBJ databases">
        <title>Black Yeasts Isolated from many extreme environments.</title>
        <authorList>
            <person name="Coleine C."/>
            <person name="Stajich J.E."/>
            <person name="Selbmann L."/>
        </authorList>
    </citation>
    <scope>NUCLEOTIDE SEQUENCE [LARGE SCALE GENOMIC DNA]</scope>
    <source>
        <strain evidence="6 7">CCFEE 5885</strain>
    </source>
</reference>
<feature type="transmembrane region" description="Helical" evidence="4">
    <location>
        <begin position="396"/>
        <end position="418"/>
    </location>
</feature>
<evidence type="ECO:0000256" key="3">
    <source>
        <dbReference type="SAM" id="MobiDB-lite"/>
    </source>
</evidence>
<dbReference type="PROSITE" id="PS50850">
    <property type="entry name" value="MFS"/>
    <property type="match status" value="1"/>
</dbReference>
<dbReference type="SUPFAM" id="SSF103473">
    <property type="entry name" value="MFS general substrate transporter"/>
    <property type="match status" value="1"/>
</dbReference>
<dbReference type="InterPro" id="IPR011701">
    <property type="entry name" value="MFS"/>
</dbReference>
<dbReference type="InterPro" id="IPR050327">
    <property type="entry name" value="Proton-linked_MCT"/>
</dbReference>
<feature type="transmembrane region" description="Helical" evidence="4">
    <location>
        <begin position="218"/>
        <end position="238"/>
    </location>
</feature>
<feature type="transmembrane region" description="Helical" evidence="4">
    <location>
        <begin position="347"/>
        <end position="375"/>
    </location>
</feature>
<sequence length="454" mass="47208">MSTATTVTQLDDLNEHSHGSDRGTYILRAQATREDEETEQHEPPADAFESFPDGGFEAWKVVCICMVLIFWMNGYATTWGVLQTAILQTSDLKVDIRTLTFVGSLALACVVSCGMLSVRLIKVIGARYACLIAVLLFSSGPILTSFTLDNIGGLFCTSGVLVGLGSSILYTAGNSLPVQWFSSKLGTANGLVKAGGGIGATVLPIAAQGLVDAIGLPWTFRTFGFLMLATGVPSALLIKERGPTGSVARMDWSLLKSIPFLCLCLAGAVSTFAIFVPPFFIPLFANSIGLSSSTGAALVAGFGISTTIGRMLSGVVCDKIGALNTVAITMLTIAVSMLAIWPVSSSLAPLIVFAAINGAGNGSFYVAMPTAMAALARPDLASGAMSLATSFWTPGYLLGAPIAGILISATGAASSSSIEPYRLAIFYAGGVSVAGLAFVSITRFKMDMKVLKKL</sequence>
<feature type="transmembrane region" description="Helical" evidence="4">
    <location>
        <begin position="424"/>
        <end position="444"/>
    </location>
</feature>
<feature type="transmembrane region" description="Helical" evidence="4">
    <location>
        <begin position="185"/>
        <end position="206"/>
    </location>
</feature>
<comment type="caution">
    <text evidence="6">The sequence shown here is derived from an EMBL/GenBank/DDBJ whole genome shotgun (WGS) entry which is preliminary data.</text>
</comment>
<feature type="transmembrane region" description="Helical" evidence="4">
    <location>
        <begin position="287"/>
        <end position="308"/>
    </location>
</feature>
<dbReference type="EMBL" id="JAVRRG010000074">
    <property type="protein sequence ID" value="KAK5089582.1"/>
    <property type="molecule type" value="Genomic_DNA"/>
</dbReference>
<feature type="transmembrane region" description="Helical" evidence="4">
    <location>
        <begin position="58"/>
        <end position="76"/>
    </location>
</feature>
<comment type="similarity">
    <text evidence="2">Belongs to the major facilitator superfamily. Monocarboxylate porter (TC 2.A.1.13) family.</text>
</comment>
<accession>A0ABR0K707</accession>
<dbReference type="PANTHER" id="PTHR11360:SF305">
    <property type="entry name" value="MAJOR FACILITATOR SUPERFAMILY (MFS) PROFILE DOMAIN-CONTAINING PROTEIN"/>
    <property type="match status" value="1"/>
</dbReference>
<feature type="transmembrane region" description="Helical" evidence="4">
    <location>
        <begin position="128"/>
        <end position="146"/>
    </location>
</feature>
<dbReference type="InterPro" id="IPR036259">
    <property type="entry name" value="MFS_trans_sf"/>
</dbReference>
<dbReference type="Gene3D" id="1.20.1250.20">
    <property type="entry name" value="MFS general substrate transporter like domains"/>
    <property type="match status" value="2"/>
</dbReference>
<keyword evidence="4" id="KW-0812">Transmembrane</keyword>
<evidence type="ECO:0000313" key="6">
    <source>
        <dbReference type="EMBL" id="KAK5089582.1"/>
    </source>
</evidence>
<feature type="region of interest" description="Disordered" evidence="3">
    <location>
        <begin position="1"/>
        <end position="20"/>
    </location>
</feature>
<gene>
    <name evidence="6" type="ORF">LTR24_006043</name>
</gene>
<dbReference type="Pfam" id="PF07690">
    <property type="entry name" value="MFS_1"/>
    <property type="match status" value="1"/>
</dbReference>
<feature type="transmembrane region" description="Helical" evidence="4">
    <location>
        <begin position="96"/>
        <end position="116"/>
    </location>
</feature>
<proteinExistence type="inferred from homology"/>
<evidence type="ECO:0000256" key="1">
    <source>
        <dbReference type="ARBA" id="ARBA00004141"/>
    </source>
</evidence>
<keyword evidence="4" id="KW-1133">Transmembrane helix</keyword>
<evidence type="ECO:0000259" key="5">
    <source>
        <dbReference type="PROSITE" id="PS50850"/>
    </source>
</evidence>
<keyword evidence="4" id="KW-0472">Membrane</keyword>
<dbReference type="PANTHER" id="PTHR11360">
    <property type="entry name" value="MONOCARBOXYLATE TRANSPORTER"/>
    <property type="match status" value="1"/>
</dbReference>
<feature type="transmembrane region" description="Helical" evidence="4">
    <location>
        <begin position="320"/>
        <end position="341"/>
    </location>
</feature>
<evidence type="ECO:0000256" key="2">
    <source>
        <dbReference type="ARBA" id="ARBA00006727"/>
    </source>
</evidence>
<dbReference type="InterPro" id="IPR020846">
    <property type="entry name" value="MFS_dom"/>
</dbReference>
<feature type="transmembrane region" description="Helical" evidence="4">
    <location>
        <begin position="152"/>
        <end position="173"/>
    </location>
</feature>
<evidence type="ECO:0000256" key="4">
    <source>
        <dbReference type="SAM" id="Phobius"/>
    </source>
</evidence>
<evidence type="ECO:0000313" key="7">
    <source>
        <dbReference type="Proteomes" id="UP001345013"/>
    </source>
</evidence>
<dbReference type="Proteomes" id="UP001345013">
    <property type="component" value="Unassembled WGS sequence"/>
</dbReference>
<comment type="subcellular location">
    <subcellularLocation>
        <location evidence="1">Membrane</location>
        <topology evidence="1">Multi-pass membrane protein</topology>
    </subcellularLocation>
</comment>
<feature type="compositionally biased region" description="Polar residues" evidence="3">
    <location>
        <begin position="1"/>
        <end position="11"/>
    </location>
</feature>